<proteinExistence type="predicted"/>
<protein>
    <submittedName>
        <fullName evidence="1">Uncharacterized protein</fullName>
    </submittedName>
</protein>
<dbReference type="AlphaFoldDB" id="A0A133UDC4"/>
<comment type="caution">
    <text evidence="1">The sequence shown here is derived from an EMBL/GenBank/DDBJ whole genome shotgun (WGS) entry which is preliminary data.</text>
</comment>
<organism evidence="1 2">
    <name type="scientific">candidate division MSBL1 archaeon SCGC-AAA259E17</name>
    <dbReference type="NCBI Taxonomy" id="1698263"/>
    <lineage>
        <taxon>Archaea</taxon>
        <taxon>Methanobacteriati</taxon>
        <taxon>Methanobacteriota</taxon>
        <taxon>candidate division MSBL1</taxon>
    </lineage>
</organism>
<reference evidence="1 2" key="1">
    <citation type="journal article" date="2016" name="Sci. Rep.">
        <title>Metabolic traits of an uncultured archaeal lineage -MSBL1- from brine pools of the Red Sea.</title>
        <authorList>
            <person name="Mwirichia R."/>
            <person name="Alam I."/>
            <person name="Rashid M."/>
            <person name="Vinu M."/>
            <person name="Ba-Alawi W."/>
            <person name="Anthony Kamau A."/>
            <person name="Kamanda Ngugi D."/>
            <person name="Goker M."/>
            <person name="Klenk H.P."/>
            <person name="Bajic V."/>
            <person name="Stingl U."/>
        </authorList>
    </citation>
    <scope>NUCLEOTIDE SEQUENCE [LARGE SCALE GENOMIC DNA]</scope>
    <source>
        <strain evidence="1">SCGC-AAA259E17</strain>
    </source>
</reference>
<keyword evidence="2" id="KW-1185">Reference proteome</keyword>
<evidence type="ECO:0000313" key="1">
    <source>
        <dbReference type="EMBL" id="KXA92197.1"/>
    </source>
</evidence>
<sequence>MNELAKRVSGGLVKYYVENLSVTLTNKGSFPIQVDQLEIIVDGKEGASDQFFGGKRKIMPGQTRTLVGDFWEEIGAGIHTVTYRLVDTHEKAPDFILKVRKKTIKIGPYSGENLGKTKILGITELEGRHSEFGYYLDGVTFGLNYEGDAPTYIDAHVVVENEKGSTYSIRIPRKGVQSIHATPLGAWGPLEKGIHPVKIELIRETEWEENKIASYSTQIHIPPKS</sequence>
<name>A0A133UDC4_9EURY</name>
<gene>
    <name evidence="1" type="ORF">AKJ64_03765</name>
</gene>
<evidence type="ECO:0000313" key="2">
    <source>
        <dbReference type="Proteomes" id="UP000070373"/>
    </source>
</evidence>
<accession>A0A133UDC4</accession>
<dbReference type="Proteomes" id="UP000070373">
    <property type="component" value="Unassembled WGS sequence"/>
</dbReference>
<dbReference type="EMBL" id="LHXN01000070">
    <property type="protein sequence ID" value="KXA92197.1"/>
    <property type="molecule type" value="Genomic_DNA"/>
</dbReference>